<dbReference type="RefSeq" id="WP_324715549.1">
    <property type="nucleotide sequence ID" value="NZ_CP141615.1"/>
</dbReference>
<dbReference type="SUPFAM" id="SSF53067">
    <property type="entry name" value="Actin-like ATPase domain"/>
    <property type="match status" value="2"/>
</dbReference>
<evidence type="ECO:0000256" key="3">
    <source>
        <dbReference type="ARBA" id="ARBA00004496"/>
    </source>
</evidence>
<dbReference type="InterPro" id="IPR043129">
    <property type="entry name" value="ATPase_NBD"/>
</dbReference>
<evidence type="ECO:0000256" key="6">
    <source>
        <dbReference type="ARBA" id="ARBA00012102"/>
    </source>
</evidence>
<comment type="subcellular location">
    <subcellularLocation>
        <location evidence="3 16">Cytoplasm</location>
    </subcellularLocation>
</comment>
<dbReference type="CDD" id="cd24015">
    <property type="entry name" value="ASKHA_NBD_PanK-III"/>
    <property type="match status" value="1"/>
</dbReference>
<dbReference type="Gene3D" id="3.30.420.40">
    <property type="match status" value="2"/>
</dbReference>
<feature type="binding site" evidence="16">
    <location>
        <begin position="107"/>
        <end position="110"/>
    </location>
    <ligand>
        <name>substrate</name>
    </ligand>
</feature>
<feature type="active site" description="Proton acceptor" evidence="16">
    <location>
        <position position="109"/>
    </location>
</feature>
<evidence type="ECO:0000256" key="14">
    <source>
        <dbReference type="ARBA" id="ARBA00038036"/>
    </source>
</evidence>
<keyword evidence="16" id="KW-0479">Metal-binding</keyword>
<keyword evidence="18" id="KW-1185">Reference proteome</keyword>
<comment type="catalytic activity">
    <reaction evidence="1 16">
        <text>(R)-pantothenate + ATP = (R)-4'-phosphopantothenate + ADP + H(+)</text>
        <dbReference type="Rhea" id="RHEA:16373"/>
        <dbReference type="ChEBI" id="CHEBI:10986"/>
        <dbReference type="ChEBI" id="CHEBI:15378"/>
        <dbReference type="ChEBI" id="CHEBI:29032"/>
        <dbReference type="ChEBI" id="CHEBI:30616"/>
        <dbReference type="ChEBI" id="CHEBI:456216"/>
        <dbReference type="EC" id="2.7.1.33"/>
    </reaction>
</comment>
<evidence type="ECO:0000256" key="2">
    <source>
        <dbReference type="ARBA" id="ARBA00001958"/>
    </source>
</evidence>
<dbReference type="PANTHER" id="PTHR34265">
    <property type="entry name" value="TYPE III PANTOTHENATE KINASE"/>
    <property type="match status" value="1"/>
</dbReference>
<evidence type="ECO:0000256" key="1">
    <source>
        <dbReference type="ARBA" id="ARBA00001206"/>
    </source>
</evidence>
<dbReference type="EMBL" id="CP141615">
    <property type="protein sequence ID" value="WRP16277.1"/>
    <property type="molecule type" value="Genomic_DNA"/>
</dbReference>
<comment type="pathway">
    <text evidence="4 16">Cofactor biosynthesis; coenzyme A biosynthesis; CoA from (R)-pantothenate: step 1/5.</text>
</comment>
<comment type="subunit">
    <text evidence="5 16">Homodimer.</text>
</comment>
<evidence type="ECO:0000256" key="16">
    <source>
        <dbReference type="HAMAP-Rule" id="MF_01274"/>
    </source>
</evidence>
<evidence type="ECO:0000256" key="11">
    <source>
        <dbReference type="ARBA" id="ARBA00022840"/>
    </source>
</evidence>
<dbReference type="NCBIfam" id="NF009855">
    <property type="entry name" value="PRK13321.1"/>
    <property type="match status" value="1"/>
</dbReference>
<feature type="binding site" evidence="16">
    <location>
        <position position="132"/>
    </location>
    <ligand>
        <name>ATP</name>
        <dbReference type="ChEBI" id="CHEBI:30616"/>
    </ligand>
</feature>
<keyword evidence="12 16" id="KW-0630">Potassium</keyword>
<dbReference type="InterPro" id="IPR004619">
    <property type="entry name" value="Type_III_PanK"/>
</dbReference>
<reference evidence="17 18" key="1">
    <citation type="journal article" date="2024" name="Front. Microbiol.">
        <title>Novel thermophilic genera Geochorda gen. nov. and Carboxydochorda gen. nov. from the deep terrestrial subsurface reveal the ecophysiological diversity in the class Limnochordia.</title>
        <authorList>
            <person name="Karnachuk O.V."/>
            <person name="Lukina A.P."/>
            <person name="Avakyan M.R."/>
            <person name="Kadnikov V.V."/>
            <person name="Begmatov S."/>
            <person name="Beletsky A.V."/>
            <person name="Vlasova K.G."/>
            <person name="Novikov A.A."/>
            <person name="Shcherbakova V.A."/>
            <person name="Mardanov A.V."/>
            <person name="Ravin N.V."/>
        </authorList>
    </citation>
    <scope>NUCLEOTIDE SEQUENCE [LARGE SCALE GENOMIC DNA]</scope>
    <source>
        <strain evidence="17 18">L945</strain>
    </source>
</reference>
<evidence type="ECO:0000256" key="8">
    <source>
        <dbReference type="ARBA" id="ARBA00022679"/>
    </source>
</evidence>
<evidence type="ECO:0000256" key="7">
    <source>
        <dbReference type="ARBA" id="ARBA00022490"/>
    </source>
</evidence>
<dbReference type="GO" id="GO:0004594">
    <property type="term" value="F:pantothenate kinase activity"/>
    <property type="evidence" value="ECO:0007669"/>
    <property type="project" value="UniProtKB-EC"/>
</dbReference>
<feature type="binding site" evidence="16">
    <location>
        <position position="129"/>
    </location>
    <ligand>
        <name>K(+)</name>
        <dbReference type="ChEBI" id="CHEBI:29103"/>
    </ligand>
</feature>
<keyword evidence="7 16" id="KW-0963">Cytoplasm</keyword>
<feature type="binding site" evidence="16">
    <location>
        <position position="184"/>
    </location>
    <ligand>
        <name>substrate</name>
    </ligand>
</feature>
<evidence type="ECO:0000256" key="5">
    <source>
        <dbReference type="ARBA" id="ARBA00011738"/>
    </source>
</evidence>
<dbReference type="PANTHER" id="PTHR34265:SF1">
    <property type="entry name" value="TYPE III PANTOTHENATE KINASE"/>
    <property type="match status" value="1"/>
</dbReference>
<sequence length="258" mass="27580">MLLVFDVGNTSTKIGLLQGRELSRHWDLSTQADRTADEWGIVLEVLFARAGRKFAEVDGAAIACVVPPALAAIERFVRRDLRSEPLVVGPGVHTGMPIRYENPREVGADRIVTAVAAHEEYGAPVIAIDFGTATTFDVVDAAGAYAGGVIAPGVGIATEALFEHASRLPRVEMLRPPRVIGRNTVQSMQSGILYGFAGQVDGIVRRIRQELGAEARVVATGTYAELVSQASETIDAVDPFLALKGLATVYRRNRATGS</sequence>
<evidence type="ECO:0000313" key="17">
    <source>
        <dbReference type="EMBL" id="WRP16277.1"/>
    </source>
</evidence>
<dbReference type="EC" id="2.7.1.33" evidence="6 16"/>
<comment type="cofactor">
    <cofactor evidence="16">
        <name>NH4(+)</name>
        <dbReference type="ChEBI" id="CHEBI:28938"/>
    </cofactor>
    <cofactor evidence="16">
        <name>K(+)</name>
        <dbReference type="ChEBI" id="CHEBI:29103"/>
    </cofactor>
    <text evidence="16">A monovalent cation. Ammonium or potassium.</text>
</comment>
<evidence type="ECO:0000256" key="10">
    <source>
        <dbReference type="ARBA" id="ARBA00022777"/>
    </source>
</evidence>
<keyword evidence="13 16" id="KW-0173">Coenzyme A biosynthesis</keyword>
<protein>
    <recommendedName>
        <fullName evidence="15 16">Type III pantothenate kinase</fullName>
        <ecNumber evidence="6 16">2.7.1.33</ecNumber>
    </recommendedName>
    <alternativeName>
        <fullName evidence="16">PanK-III</fullName>
    </alternativeName>
    <alternativeName>
        <fullName evidence="16">Pantothenic acid kinase</fullName>
    </alternativeName>
</protein>
<gene>
    <name evidence="16" type="primary">coaX</name>
    <name evidence="17" type="ORF">U7230_09200</name>
</gene>
<keyword evidence="10 16" id="KW-0418">Kinase</keyword>
<accession>A0ABZ1BTZ1</accession>
<dbReference type="Pfam" id="PF03309">
    <property type="entry name" value="Pan_kinase"/>
    <property type="match status" value="1"/>
</dbReference>
<keyword evidence="9 16" id="KW-0547">Nucleotide-binding</keyword>
<comment type="cofactor">
    <cofactor evidence="2">
        <name>K(+)</name>
        <dbReference type="ChEBI" id="CHEBI:29103"/>
    </cofactor>
</comment>
<evidence type="ECO:0000313" key="18">
    <source>
        <dbReference type="Proteomes" id="UP001332192"/>
    </source>
</evidence>
<comment type="similarity">
    <text evidence="14 16">Belongs to the type III pantothenate kinase family.</text>
</comment>
<dbReference type="NCBIfam" id="TIGR00671">
    <property type="entry name" value="baf"/>
    <property type="match status" value="1"/>
</dbReference>
<dbReference type="Proteomes" id="UP001332192">
    <property type="component" value="Chromosome"/>
</dbReference>
<keyword evidence="11 16" id="KW-0067">ATP-binding</keyword>
<keyword evidence="8 16" id="KW-0808">Transferase</keyword>
<dbReference type="HAMAP" id="MF_01274">
    <property type="entry name" value="Pantothen_kinase_3"/>
    <property type="match status" value="1"/>
</dbReference>
<evidence type="ECO:0000256" key="4">
    <source>
        <dbReference type="ARBA" id="ARBA00005225"/>
    </source>
</evidence>
<evidence type="ECO:0000256" key="15">
    <source>
        <dbReference type="ARBA" id="ARBA00040883"/>
    </source>
</evidence>
<feature type="binding site" evidence="16">
    <location>
        <position position="100"/>
    </location>
    <ligand>
        <name>substrate</name>
    </ligand>
</feature>
<evidence type="ECO:0000256" key="9">
    <source>
        <dbReference type="ARBA" id="ARBA00022741"/>
    </source>
</evidence>
<proteinExistence type="inferred from homology"/>
<evidence type="ECO:0000256" key="12">
    <source>
        <dbReference type="ARBA" id="ARBA00022958"/>
    </source>
</evidence>
<feature type="binding site" evidence="16">
    <location>
        <begin position="6"/>
        <end position="13"/>
    </location>
    <ligand>
        <name>ATP</name>
        <dbReference type="ChEBI" id="CHEBI:30616"/>
    </ligand>
</feature>
<organism evidence="17 18">
    <name type="scientific">Carboxydichorda subterranea</name>
    <dbReference type="NCBI Taxonomy" id="3109565"/>
    <lineage>
        <taxon>Bacteria</taxon>
        <taxon>Bacillati</taxon>
        <taxon>Bacillota</taxon>
        <taxon>Limnochordia</taxon>
        <taxon>Limnochordales</taxon>
        <taxon>Geochordaceae</taxon>
        <taxon>Carboxydichorda</taxon>
    </lineage>
</organism>
<name>A0ABZ1BTZ1_9FIRM</name>
<comment type="function">
    <text evidence="16">Catalyzes the phosphorylation of pantothenate (Pan), the first step in CoA biosynthesis.</text>
</comment>
<evidence type="ECO:0000256" key="13">
    <source>
        <dbReference type="ARBA" id="ARBA00022993"/>
    </source>
</evidence>